<organism evidence="2 3">
    <name type="scientific">Microbacterium alkaliflavum</name>
    <dbReference type="NCBI Taxonomy" id="3248839"/>
    <lineage>
        <taxon>Bacteria</taxon>
        <taxon>Bacillati</taxon>
        <taxon>Actinomycetota</taxon>
        <taxon>Actinomycetes</taxon>
        <taxon>Micrococcales</taxon>
        <taxon>Microbacteriaceae</taxon>
        <taxon>Microbacterium</taxon>
    </lineage>
</organism>
<feature type="transmembrane region" description="Helical" evidence="1">
    <location>
        <begin position="84"/>
        <end position="103"/>
    </location>
</feature>
<keyword evidence="1" id="KW-1133">Transmembrane helix</keyword>
<protein>
    <recommendedName>
        <fullName evidence="4">DUF1345 domain-containing protein</fullName>
    </recommendedName>
</protein>
<reference evidence="2 3" key="1">
    <citation type="submission" date="2024-09" db="EMBL/GenBank/DDBJ databases">
        <authorList>
            <person name="Pan X."/>
        </authorList>
    </citation>
    <scope>NUCLEOTIDE SEQUENCE [LARGE SCALE GENOMIC DNA]</scope>
    <source>
        <strain evidence="2 3">B2969</strain>
    </source>
</reference>
<gene>
    <name evidence="2" type="ORF">ACH3VR_20170</name>
</gene>
<proteinExistence type="predicted"/>
<feature type="transmembrane region" description="Helical" evidence="1">
    <location>
        <begin position="55"/>
        <end position="72"/>
    </location>
</feature>
<feature type="transmembrane region" description="Helical" evidence="1">
    <location>
        <begin position="123"/>
        <end position="146"/>
    </location>
</feature>
<dbReference type="Proteomes" id="UP001610861">
    <property type="component" value="Unassembled WGS sequence"/>
</dbReference>
<keyword evidence="1" id="KW-0812">Transmembrane</keyword>
<sequence>MESSDAEPGWAAGSGGVDREIFDESRWPPAIAVFVFLLLNIAGRIWLPGGRILDLPWLLPAVEIVILVVLVFGHPAGLAKQRRWLRPTAIALVLAMVASALWATVRLINDLIWGSALTNEPALLLASGGLVWLGNVLSFALLFWLIDGGGHAQRAGRAIPTDFAFTQQINPELAPAGWRPVFLDYLHLAFTNATAFSPTDVLPLSHRAKYAMVVQSTVALALFGLIVARAVNAFT</sequence>
<evidence type="ECO:0000313" key="3">
    <source>
        <dbReference type="Proteomes" id="UP001610861"/>
    </source>
</evidence>
<feature type="transmembrane region" description="Helical" evidence="1">
    <location>
        <begin position="29"/>
        <end position="49"/>
    </location>
</feature>
<keyword evidence="1" id="KW-0472">Membrane</keyword>
<dbReference type="EMBL" id="JBIQWL010000011">
    <property type="protein sequence ID" value="MFH8252695.1"/>
    <property type="molecule type" value="Genomic_DNA"/>
</dbReference>
<comment type="caution">
    <text evidence="2">The sequence shown here is derived from an EMBL/GenBank/DDBJ whole genome shotgun (WGS) entry which is preliminary data.</text>
</comment>
<dbReference type="RefSeq" id="WP_397558122.1">
    <property type="nucleotide sequence ID" value="NZ_JBIQWL010000011.1"/>
</dbReference>
<feature type="transmembrane region" description="Helical" evidence="1">
    <location>
        <begin position="210"/>
        <end position="231"/>
    </location>
</feature>
<name>A0ABW7QCS8_9MICO</name>
<accession>A0ABW7QCS8</accession>
<keyword evidence="3" id="KW-1185">Reference proteome</keyword>
<evidence type="ECO:0000313" key="2">
    <source>
        <dbReference type="EMBL" id="MFH8252695.1"/>
    </source>
</evidence>
<evidence type="ECO:0008006" key="4">
    <source>
        <dbReference type="Google" id="ProtNLM"/>
    </source>
</evidence>
<evidence type="ECO:0000256" key="1">
    <source>
        <dbReference type="SAM" id="Phobius"/>
    </source>
</evidence>